<dbReference type="GO" id="GO:0032210">
    <property type="term" value="P:regulation of telomere maintenance via telomerase"/>
    <property type="evidence" value="ECO:0007669"/>
    <property type="project" value="TreeGrafter"/>
</dbReference>
<dbReference type="GO" id="GO:0010521">
    <property type="term" value="F:telomerase inhibitor activity"/>
    <property type="evidence" value="ECO:0007669"/>
    <property type="project" value="TreeGrafter"/>
</dbReference>
<evidence type="ECO:0000256" key="5">
    <source>
        <dbReference type="ARBA" id="ARBA00022454"/>
    </source>
</evidence>
<accession>M2N2N9</accession>
<dbReference type="KEGG" id="bcom:BAUCODRAFT_66527"/>
<dbReference type="RefSeq" id="XP_007674603.1">
    <property type="nucleotide sequence ID" value="XM_007676413.1"/>
</dbReference>
<evidence type="ECO:0000256" key="6">
    <source>
        <dbReference type="ARBA" id="ARBA00022895"/>
    </source>
</evidence>
<evidence type="ECO:0000256" key="4">
    <source>
        <dbReference type="ARBA" id="ARBA00015253"/>
    </source>
</evidence>
<dbReference type="OrthoDB" id="2186770at2759"/>
<evidence type="ECO:0000256" key="8">
    <source>
        <dbReference type="ARBA" id="ARBA00023242"/>
    </source>
</evidence>
<evidence type="ECO:0000313" key="12">
    <source>
        <dbReference type="Proteomes" id="UP000011761"/>
    </source>
</evidence>
<dbReference type="PANTHER" id="PTHR14513:SF0">
    <property type="entry name" value="PROTECTION OF TELOMERES PROTEIN 1"/>
    <property type="match status" value="1"/>
</dbReference>
<evidence type="ECO:0000313" key="11">
    <source>
        <dbReference type="EMBL" id="EMC98208.1"/>
    </source>
</evidence>
<dbReference type="Pfam" id="PF02765">
    <property type="entry name" value="POT1"/>
    <property type="match status" value="1"/>
</dbReference>
<dbReference type="InterPro" id="IPR028389">
    <property type="entry name" value="POT1"/>
</dbReference>
<reference evidence="11 12" key="1">
    <citation type="journal article" date="2012" name="PLoS Pathog.">
        <title>Diverse lifestyles and strategies of plant pathogenesis encoded in the genomes of eighteen Dothideomycetes fungi.</title>
        <authorList>
            <person name="Ohm R.A."/>
            <person name="Feau N."/>
            <person name="Henrissat B."/>
            <person name="Schoch C.L."/>
            <person name="Horwitz B.A."/>
            <person name="Barry K.W."/>
            <person name="Condon B.J."/>
            <person name="Copeland A.C."/>
            <person name="Dhillon B."/>
            <person name="Glaser F."/>
            <person name="Hesse C.N."/>
            <person name="Kosti I."/>
            <person name="LaButti K."/>
            <person name="Lindquist E.A."/>
            <person name="Lucas S."/>
            <person name="Salamov A.A."/>
            <person name="Bradshaw R.E."/>
            <person name="Ciuffetti L."/>
            <person name="Hamelin R.C."/>
            <person name="Kema G.H.J."/>
            <person name="Lawrence C."/>
            <person name="Scott J.A."/>
            <person name="Spatafora J.W."/>
            <person name="Turgeon B.G."/>
            <person name="de Wit P.J.G.M."/>
            <person name="Zhong S."/>
            <person name="Goodwin S.B."/>
            <person name="Grigoriev I.V."/>
        </authorList>
    </citation>
    <scope>NUCLEOTIDE SEQUENCE [LARGE SCALE GENOMIC DNA]</scope>
    <source>
        <strain evidence="11 12">UAMH 10762</strain>
    </source>
</reference>
<organism evidence="11 12">
    <name type="scientific">Baudoinia panamericana (strain UAMH 10762)</name>
    <name type="common">Angels' share fungus</name>
    <name type="synonym">Baudoinia compniacensis (strain UAMH 10762)</name>
    <dbReference type="NCBI Taxonomy" id="717646"/>
    <lineage>
        <taxon>Eukaryota</taxon>
        <taxon>Fungi</taxon>
        <taxon>Dikarya</taxon>
        <taxon>Ascomycota</taxon>
        <taxon>Pezizomycotina</taxon>
        <taxon>Dothideomycetes</taxon>
        <taxon>Dothideomycetidae</taxon>
        <taxon>Mycosphaerellales</taxon>
        <taxon>Teratosphaeriaceae</taxon>
        <taxon>Baudoinia</taxon>
    </lineage>
</organism>
<dbReference type="Gene3D" id="2.40.50.140">
    <property type="entry name" value="Nucleic acid-binding proteins"/>
    <property type="match status" value="2"/>
</dbReference>
<dbReference type="Proteomes" id="UP000011761">
    <property type="component" value="Unassembled WGS sequence"/>
</dbReference>
<dbReference type="SMART" id="SM00976">
    <property type="entry name" value="Telo_bind"/>
    <property type="match status" value="1"/>
</dbReference>
<dbReference type="PANTHER" id="PTHR14513">
    <property type="entry name" value="PROTECTION OF TELOMERES 1"/>
    <property type="match status" value="1"/>
</dbReference>
<dbReference type="eggNOG" id="KOG4757">
    <property type="taxonomic scope" value="Eukaryota"/>
</dbReference>
<feature type="domain" description="Telomeric single stranded DNA binding POT1/Cdc13" evidence="10">
    <location>
        <begin position="7"/>
        <end position="140"/>
    </location>
</feature>
<keyword evidence="8" id="KW-0539">Nucleus</keyword>
<feature type="region of interest" description="Disordered" evidence="9">
    <location>
        <begin position="368"/>
        <end position="408"/>
    </location>
</feature>
<evidence type="ECO:0000259" key="10">
    <source>
        <dbReference type="SMART" id="SM00976"/>
    </source>
</evidence>
<dbReference type="FunFam" id="2.40.50.140:FF:000303">
    <property type="entry name" value="Protection of telomeres protein 1"/>
    <property type="match status" value="1"/>
</dbReference>
<dbReference type="GO" id="GO:0016233">
    <property type="term" value="P:telomere capping"/>
    <property type="evidence" value="ECO:0007669"/>
    <property type="project" value="TreeGrafter"/>
</dbReference>
<dbReference type="InterPro" id="IPR011564">
    <property type="entry name" value="Telomer_end-bd_POT1/Cdc13"/>
</dbReference>
<evidence type="ECO:0000256" key="1">
    <source>
        <dbReference type="ARBA" id="ARBA00004123"/>
    </source>
</evidence>
<dbReference type="GeneID" id="19116288"/>
<dbReference type="EMBL" id="KB445553">
    <property type="protein sequence ID" value="EMC98208.1"/>
    <property type="molecule type" value="Genomic_DNA"/>
</dbReference>
<dbReference type="InterPro" id="IPR012340">
    <property type="entry name" value="NA-bd_OB-fold"/>
</dbReference>
<keyword evidence="5" id="KW-0158">Chromosome</keyword>
<evidence type="ECO:0000256" key="3">
    <source>
        <dbReference type="ARBA" id="ARBA00008442"/>
    </source>
</evidence>
<evidence type="ECO:0000256" key="9">
    <source>
        <dbReference type="SAM" id="MobiDB-lite"/>
    </source>
</evidence>
<comment type="similarity">
    <text evidence="3">Belongs to the telombin family.</text>
</comment>
<evidence type="ECO:0000256" key="7">
    <source>
        <dbReference type="ARBA" id="ARBA00023125"/>
    </source>
</evidence>
<gene>
    <name evidence="11" type="ORF">BAUCODRAFT_66527</name>
</gene>
<evidence type="ECO:0000256" key="2">
    <source>
        <dbReference type="ARBA" id="ARBA00004574"/>
    </source>
</evidence>
<keyword evidence="6" id="KW-0779">Telomere</keyword>
<dbReference type="SUPFAM" id="SSF50249">
    <property type="entry name" value="Nucleic acid-binding proteins"/>
    <property type="match status" value="2"/>
</dbReference>
<dbReference type="STRING" id="717646.M2N2N9"/>
<dbReference type="GO" id="GO:0000783">
    <property type="term" value="C:nuclear telomere cap complex"/>
    <property type="evidence" value="ECO:0007669"/>
    <property type="project" value="TreeGrafter"/>
</dbReference>
<name>M2N2N9_BAUPA</name>
<dbReference type="AlphaFoldDB" id="M2N2N9"/>
<dbReference type="OMA" id="WEPHASF"/>
<protein>
    <recommendedName>
        <fullName evidence="4">Protection of telomeres protein 1</fullName>
    </recommendedName>
</protein>
<dbReference type="GO" id="GO:0098505">
    <property type="term" value="F:G-rich strand telomeric DNA binding"/>
    <property type="evidence" value="ECO:0007669"/>
    <property type="project" value="TreeGrafter"/>
</dbReference>
<dbReference type="Pfam" id="PF16686">
    <property type="entry name" value="POT1PC"/>
    <property type="match status" value="1"/>
</dbReference>
<sequence length="618" mass="70243">MVPPPGFIDLSTAYKSPASSLINIIGVVVDVMQPRQASTGQYMFTFKLLDPKLQNSIHGSEGLTVRFFNADVSKLPQVREYGDVVLLRNMKTMSFNGQPLAVSNFQTNVQVFPSAAVPAPTYSITYHGTNRLHSLGVPADVEKLTLEEQAYVIQLKADINVTTHLLRTGVAGLGKKRSNEAPPLPAPIGKKARISDIGPKFRLVEELRHKVFSDVVVQVVKKFSNSFGSCELYVTDYTENKDMWYYKPPEDLTTSERDGDDFGYNRPAKKNWPGPYGWLVLKVNLKDPHAQFVNAKISEGDFVILRNVKMKIMMEGAKLEGDMWPDDQSPERVKVVKLMNQDLPEIKELLLRKEKYWTKRRAQHPELYPYQEEAQAKESKKDKKRRKKAEKLAQEEAAAAQAAERNKHVRCSNEEVQLISIRNILDAENTRHNNTTPDGHSYVLPFINAQYRTKAHIVDFEPKALEDFATPAVPENEENDEPSPIDHMDYEATQKYEWYFSLLLEDVADTAPAKAAADDRSRVWVHVRHQDAQYLFGNAVDDPMDLKTSPQLLAKLKEKLCILWGNLEERAEGEVLSNRPFECCLQEYGIQLDADDPERANVPFGYRKLFRLFGTTIL</sequence>
<keyword evidence="7" id="KW-0238">DNA-binding</keyword>
<dbReference type="HOGENOM" id="CLU_016663_1_0_1"/>
<proteinExistence type="inferred from homology"/>
<keyword evidence="12" id="KW-1185">Reference proteome</keyword>
<dbReference type="InterPro" id="IPR032042">
    <property type="entry name" value="POT1PC"/>
</dbReference>
<comment type="subcellular location">
    <subcellularLocation>
        <location evidence="2">Chromosome</location>
        <location evidence="2">Telomere</location>
    </subcellularLocation>
    <subcellularLocation>
        <location evidence="1">Nucleus</location>
    </subcellularLocation>
</comment>